<feature type="domain" description="PBP" evidence="3">
    <location>
        <begin position="39"/>
        <end position="244"/>
    </location>
</feature>
<dbReference type="AlphaFoldDB" id="A0A1G9ZXQ4"/>
<evidence type="ECO:0000256" key="1">
    <source>
        <dbReference type="ARBA" id="ARBA00022729"/>
    </source>
</evidence>
<evidence type="ECO:0000313" key="5">
    <source>
        <dbReference type="Proteomes" id="UP000199004"/>
    </source>
</evidence>
<dbReference type="SUPFAM" id="SSF53850">
    <property type="entry name" value="Periplasmic binding protein-like II"/>
    <property type="match status" value="1"/>
</dbReference>
<dbReference type="STRING" id="1005944.SAMN05192576_1881"/>
<dbReference type="Gene3D" id="3.40.190.10">
    <property type="entry name" value="Periplasmic binding protein-like II"/>
    <property type="match status" value="2"/>
</dbReference>
<evidence type="ECO:0000313" key="4">
    <source>
        <dbReference type="EMBL" id="SDN26362.1"/>
    </source>
</evidence>
<evidence type="ECO:0000256" key="2">
    <source>
        <dbReference type="SAM" id="SignalP"/>
    </source>
</evidence>
<keyword evidence="5" id="KW-1185">Reference proteome</keyword>
<dbReference type="InterPro" id="IPR013783">
    <property type="entry name" value="Ig-like_fold"/>
</dbReference>
<accession>A0A1G9ZXQ4</accession>
<keyword evidence="1 2" id="KW-0732">Signal</keyword>
<feature type="chain" id="PRO_5011655746" evidence="2">
    <location>
        <begin position="30"/>
        <end position="516"/>
    </location>
</feature>
<dbReference type="InterPro" id="IPR024370">
    <property type="entry name" value="PBP_domain"/>
</dbReference>
<dbReference type="Gene3D" id="2.60.40.10">
    <property type="entry name" value="Immunoglobulins"/>
    <property type="match status" value="1"/>
</dbReference>
<dbReference type="InterPro" id="IPR050811">
    <property type="entry name" value="Phosphate_ABC_transporter"/>
</dbReference>
<dbReference type="PANTHER" id="PTHR30570:SF1">
    <property type="entry name" value="PHOSPHATE-BINDING PROTEIN PSTS"/>
    <property type="match status" value="1"/>
</dbReference>
<dbReference type="Pfam" id="PF12849">
    <property type="entry name" value="PBP_like_2"/>
    <property type="match status" value="1"/>
</dbReference>
<proteinExistence type="predicted"/>
<dbReference type="RefSeq" id="WP_091024006.1">
    <property type="nucleotide sequence ID" value="NZ_BKAE01000022.1"/>
</dbReference>
<name>A0A1G9ZXQ4_9ACTN</name>
<gene>
    <name evidence="4" type="ORF">SAMN05192576_1881</name>
</gene>
<dbReference type="OrthoDB" id="3636760at2"/>
<organism evidence="4 5">
    <name type="scientific">Nocardioides szechwanensis</name>
    <dbReference type="NCBI Taxonomy" id="1005944"/>
    <lineage>
        <taxon>Bacteria</taxon>
        <taxon>Bacillati</taxon>
        <taxon>Actinomycetota</taxon>
        <taxon>Actinomycetes</taxon>
        <taxon>Propionibacteriales</taxon>
        <taxon>Nocardioidaceae</taxon>
        <taxon>Nocardioides</taxon>
    </lineage>
</organism>
<dbReference type="GO" id="GO:0005975">
    <property type="term" value="P:carbohydrate metabolic process"/>
    <property type="evidence" value="ECO:0007669"/>
    <property type="project" value="UniProtKB-ARBA"/>
</dbReference>
<reference evidence="4 5" key="1">
    <citation type="submission" date="2016-10" db="EMBL/GenBank/DDBJ databases">
        <authorList>
            <person name="de Groot N.N."/>
        </authorList>
    </citation>
    <scope>NUCLEOTIDE SEQUENCE [LARGE SCALE GENOMIC DNA]</scope>
    <source>
        <strain evidence="4 5">CGMCC 1.11147</strain>
    </source>
</reference>
<protein>
    <submittedName>
        <fullName evidence="4">ABC-type phosphate transport system, substrate-binding protein</fullName>
    </submittedName>
</protein>
<dbReference type="Proteomes" id="UP000199004">
    <property type="component" value="Unassembled WGS sequence"/>
</dbReference>
<dbReference type="EMBL" id="FNIC01000002">
    <property type="protein sequence ID" value="SDN26362.1"/>
    <property type="molecule type" value="Genomic_DNA"/>
</dbReference>
<feature type="signal peptide" evidence="2">
    <location>
        <begin position="1"/>
        <end position="29"/>
    </location>
</feature>
<dbReference type="PANTHER" id="PTHR30570">
    <property type="entry name" value="PERIPLASMIC PHOSPHATE BINDING COMPONENT OF PHOSPHATE ABC TRANSPORTER"/>
    <property type="match status" value="1"/>
</dbReference>
<sequence>MYARKLLAATITAAVTASALALTAGSASAAVDPNDTTFTPVASDLIAVGSDTTQGALKLLAESFNAQTPAPAFRVATFAATGGGQITLPSGAVNRPNGSGAGKALLYGAGNNPDVDFARSSSAQNTAETAAGLQSFPFALDTLTMVVSNSVPSNAPATLTPAQIVEIYKGNITNWNQIPGGTAGTIAPKTPQPGSGTRSFWDAQLKTMNNGVAVTYGAAVQEVQEHDDSQIKNDPNAIAPFSVGRAGLLGTTLRLENGYKADRAVYNVVRGTDVGNANVLSVLGEDGFFCSIGARSLIEDAGFKQLATPDFGGVCGSPTQAATSNFTLNERVVTTTTLTVSSPSARTAKLAAVVSGSTSPQGTVSFFDGETPLAANVPLTSGQAVATLSNVTPGAHTYRAVFNPAAESFFDPSEDTGAGTVKTSSSISETFAATVKAGKRAKGTITVVLAGISAKASGTVKVLKGTKTIASKSLVGGKATITLPKLKAGVNKLKIVWGGNGVAVGSTKTFTIKQLK</sequence>
<evidence type="ECO:0000259" key="3">
    <source>
        <dbReference type="Pfam" id="PF12849"/>
    </source>
</evidence>